<dbReference type="Proteomes" id="UP000095287">
    <property type="component" value="Unplaced"/>
</dbReference>
<keyword evidence="1" id="KW-1185">Reference proteome</keyword>
<organism evidence="1 2">
    <name type="scientific">Steinernema glaseri</name>
    <dbReference type="NCBI Taxonomy" id="37863"/>
    <lineage>
        <taxon>Eukaryota</taxon>
        <taxon>Metazoa</taxon>
        <taxon>Ecdysozoa</taxon>
        <taxon>Nematoda</taxon>
        <taxon>Chromadorea</taxon>
        <taxon>Rhabditida</taxon>
        <taxon>Tylenchina</taxon>
        <taxon>Panagrolaimomorpha</taxon>
        <taxon>Strongyloidoidea</taxon>
        <taxon>Steinernematidae</taxon>
        <taxon>Steinernema</taxon>
    </lineage>
</organism>
<dbReference type="AlphaFoldDB" id="A0A1I7YDP9"/>
<protein>
    <submittedName>
        <fullName evidence="2">Uncharacterized protein</fullName>
    </submittedName>
</protein>
<evidence type="ECO:0000313" key="1">
    <source>
        <dbReference type="Proteomes" id="UP000095287"/>
    </source>
</evidence>
<dbReference type="WBParaSite" id="L893_g15339.t1">
    <property type="protein sequence ID" value="L893_g15339.t1"/>
    <property type="gene ID" value="L893_g15339"/>
</dbReference>
<name>A0A1I7YDP9_9BILA</name>
<reference evidence="2" key="1">
    <citation type="submission" date="2016-11" db="UniProtKB">
        <authorList>
            <consortium name="WormBaseParasite"/>
        </authorList>
    </citation>
    <scope>IDENTIFICATION</scope>
</reference>
<proteinExistence type="predicted"/>
<sequence>MWIRYLVAYSWTSEEGGCPKHFCVTGTWEIRNLKESCLICNTLKTTSFFHEMRNFLIIRKQDTIPYPP</sequence>
<evidence type="ECO:0000313" key="2">
    <source>
        <dbReference type="WBParaSite" id="L893_g15339.t1"/>
    </source>
</evidence>
<accession>A0A1I7YDP9</accession>